<evidence type="ECO:0000256" key="1">
    <source>
        <dbReference type="SAM" id="SignalP"/>
    </source>
</evidence>
<evidence type="ECO:0000313" key="4">
    <source>
        <dbReference type="Proteomes" id="UP000199064"/>
    </source>
</evidence>
<dbReference type="Proteomes" id="UP000199064">
    <property type="component" value="Unassembled WGS sequence"/>
</dbReference>
<proteinExistence type="predicted"/>
<sequence length="732" mass="77552">MGRHAIILGLLASTAVILPAHADMAFNRIATFPVAENLPADADVTTETSSEIIARSADGKTLIYSDSPLGGVGFVDIGDANAPKASGMLRLDGEPTSVGVAGQKAIAAVNTSESYTSPSGNLVVIDMAAKTAEKSCDLGGQPDSVAVSSDGRFLAVAIENERDEDLNDGVIPQMPAGDLKVFNLNDGVPDCGSMKTVSLSGLAEIAPEDPEPEFVDFNDAGEIVVTMQENNHIAVVAAETGEVTGHFSAGQISLENIDTLDNGAIAFDQNVQNLKREPDAVKWLDSDRFITANEGDYEGGSRSFTIFSKSGDVLFDSGNDLEFRAAAAGHYPDKRSDAKGTEPEGLEVAAFGDQQYIFVALERASLVVVYRDTGGEPEFVQVLPSGIGPEGLVAIPERNLLVTANEADLVEDGAARSHVMVYELTEGKPVYPTIESARDGNGVPFGWGALSGLVADAEKPGTLYAVSDSFYRNQPAIFTIDATETPARITARTIVTRGGMAAQKLDLEGIANDGKGGFWLASEGRTDRLTPHALFRVDAAGEIREEIALPAELLAVEKRFGMEGVTVVGEGDDQMLVMAIQREWGDDPKGQVKLVSYRPASGEWAAVRYPLDAGEKGWVGLSEITANDGKLYIVERDNQIGTSAKIKKLYSVSLDGFQPAALDADLPLVEKTLERDLLPDMKAAANGYVVDKIEGFAIDAEGTAYFVTDNDGVDDSSGETIFVNLGKLDATN</sequence>
<feature type="chain" id="PRO_5011467848" evidence="1">
    <location>
        <begin position="23"/>
        <end position="732"/>
    </location>
</feature>
<dbReference type="SUPFAM" id="SSF50969">
    <property type="entry name" value="YVTN repeat-like/Quinoprotein amine dehydrogenase"/>
    <property type="match status" value="1"/>
</dbReference>
<dbReference type="RefSeq" id="WP_090328773.1">
    <property type="nucleotide sequence ID" value="NZ_FNSL01000001.1"/>
</dbReference>
<dbReference type="SUPFAM" id="SSF63829">
    <property type="entry name" value="Calcium-dependent phosphotriesterase"/>
    <property type="match status" value="1"/>
</dbReference>
<dbReference type="InterPro" id="IPR015943">
    <property type="entry name" value="WD40/YVTN_repeat-like_dom_sf"/>
</dbReference>
<gene>
    <name evidence="3" type="ORF">SAMN05216452_2140</name>
</gene>
<dbReference type="Pfam" id="PF13449">
    <property type="entry name" value="Phytase-like"/>
    <property type="match status" value="1"/>
</dbReference>
<accession>A0A1H4KCE4</accession>
<dbReference type="InterPro" id="IPR011044">
    <property type="entry name" value="Quino_amine_DH_bsu"/>
</dbReference>
<reference evidence="4" key="1">
    <citation type="submission" date="2016-10" db="EMBL/GenBank/DDBJ databases">
        <authorList>
            <person name="Varghese N."/>
            <person name="Submissions S."/>
        </authorList>
    </citation>
    <scope>NUCLEOTIDE SEQUENCE [LARGE SCALE GENOMIC DNA]</scope>
    <source>
        <strain evidence="4">ES.061</strain>
    </source>
</reference>
<dbReference type="InterPro" id="IPR052956">
    <property type="entry name" value="Mesenchyme-surface_protein"/>
</dbReference>
<keyword evidence="4" id="KW-1185">Reference proteome</keyword>
<name>A0A1H4KCE4_9HYPH</name>
<feature type="domain" description="Phytase-like" evidence="2">
    <location>
        <begin position="447"/>
        <end position="711"/>
    </location>
</feature>
<dbReference type="PANTHER" id="PTHR46928:SF1">
    <property type="entry name" value="MESENCHYME-SPECIFIC CELL SURFACE GLYCOPROTEIN"/>
    <property type="match status" value="1"/>
</dbReference>
<dbReference type="PANTHER" id="PTHR46928">
    <property type="entry name" value="MESENCHYME-SPECIFIC CELL SURFACE GLYCOPROTEIN"/>
    <property type="match status" value="1"/>
</dbReference>
<dbReference type="AlphaFoldDB" id="A0A1H4KCE4"/>
<keyword evidence="1" id="KW-0732">Signal</keyword>
<dbReference type="EMBL" id="FNSL01000001">
    <property type="protein sequence ID" value="SEB56161.1"/>
    <property type="molecule type" value="Genomic_DNA"/>
</dbReference>
<dbReference type="InterPro" id="IPR027372">
    <property type="entry name" value="Phytase-like_dom"/>
</dbReference>
<evidence type="ECO:0000313" key="3">
    <source>
        <dbReference type="EMBL" id="SEB56161.1"/>
    </source>
</evidence>
<organism evidence="3 4">
    <name type="scientific">Nitratireductor aquibiodomus</name>
    <dbReference type="NCBI Taxonomy" id="204799"/>
    <lineage>
        <taxon>Bacteria</taxon>
        <taxon>Pseudomonadati</taxon>
        <taxon>Pseudomonadota</taxon>
        <taxon>Alphaproteobacteria</taxon>
        <taxon>Hyphomicrobiales</taxon>
        <taxon>Phyllobacteriaceae</taxon>
        <taxon>Nitratireductor</taxon>
    </lineage>
</organism>
<dbReference type="Gene3D" id="2.130.10.10">
    <property type="entry name" value="YVTN repeat-like/Quinoprotein amine dehydrogenase"/>
    <property type="match status" value="1"/>
</dbReference>
<evidence type="ECO:0000259" key="2">
    <source>
        <dbReference type="Pfam" id="PF13449"/>
    </source>
</evidence>
<feature type="signal peptide" evidence="1">
    <location>
        <begin position="1"/>
        <end position="22"/>
    </location>
</feature>
<protein>
    <submittedName>
        <fullName evidence="3">Esterase-like activity of phytase</fullName>
    </submittedName>
</protein>